<accession>A0AAV9WXL9</accession>
<dbReference type="Gene3D" id="2.60.120.10">
    <property type="entry name" value="Jelly Rolls"/>
    <property type="match status" value="1"/>
</dbReference>
<keyword evidence="5" id="KW-0464">Manganese</keyword>
<dbReference type="Pfam" id="PF00190">
    <property type="entry name" value="Cupin_1"/>
    <property type="match status" value="1"/>
</dbReference>
<evidence type="ECO:0000256" key="2">
    <source>
        <dbReference type="ARBA" id="ARBA00007456"/>
    </source>
</evidence>
<protein>
    <recommendedName>
        <fullName evidence="7">Cupin type-1 domain-containing protein</fullName>
    </recommendedName>
</protein>
<organism evidence="8 9">
    <name type="scientific">Orbilia ellipsospora</name>
    <dbReference type="NCBI Taxonomy" id="2528407"/>
    <lineage>
        <taxon>Eukaryota</taxon>
        <taxon>Fungi</taxon>
        <taxon>Dikarya</taxon>
        <taxon>Ascomycota</taxon>
        <taxon>Pezizomycotina</taxon>
        <taxon>Orbiliomycetes</taxon>
        <taxon>Orbiliales</taxon>
        <taxon>Orbiliaceae</taxon>
        <taxon>Orbilia</taxon>
    </lineage>
</organism>
<dbReference type="InterPro" id="IPR006045">
    <property type="entry name" value="Cupin_1"/>
</dbReference>
<keyword evidence="6" id="KW-0732">Signal</keyword>
<dbReference type="EMBL" id="JAVHJO010000014">
    <property type="protein sequence ID" value="KAK6529088.1"/>
    <property type="molecule type" value="Genomic_DNA"/>
</dbReference>
<evidence type="ECO:0000259" key="7">
    <source>
        <dbReference type="SMART" id="SM00835"/>
    </source>
</evidence>
<dbReference type="InterPro" id="IPR011051">
    <property type="entry name" value="RmlC_Cupin_sf"/>
</dbReference>
<dbReference type="GO" id="GO:0005576">
    <property type="term" value="C:extracellular region"/>
    <property type="evidence" value="ECO:0007669"/>
    <property type="project" value="UniProtKB-SubCell"/>
</dbReference>
<feature type="chain" id="PRO_5043373329" description="Cupin type-1 domain-containing protein" evidence="6">
    <location>
        <begin position="19"/>
        <end position="264"/>
    </location>
</feature>
<evidence type="ECO:0000313" key="8">
    <source>
        <dbReference type="EMBL" id="KAK6529088.1"/>
    </source>
</evidence>
<evidence type="ECO:0000256" key="1">
    <source>
        <dbReference type="ARBA" id="ARBA00004613"/>
    </source>
</evidence>
<reference evidence="8 9" key="1">
    <citation type="submission" date="2019-10" db="EMBL/GenBank/DDBJ databases">
        <authorList>
            <person name="Palmer J.M."/>
        </authorList>
    </citation>
    <scope>NUCLEOTIDE SEQUENCE [LARGE SCALE GENOMIC DNA]</scope>
    <source>
        <strain evidence="8 9">TWF694</strain>
    </source>
</reference>
<evidence type="ECO:0000256" key="3">
    <source>
        <dbReference type="ARBA" id="ARBA00022525"/>
    </source>
</evidence>
<evidence type="ECO:0000256" key="6">
    <source>
        <dbReference type="SAM" id="SignalP"/>
    </source>
</evidence>
<comment type="caution">
    <text evidence="8">The sequence shown here is derived from an EMBL/GenBank/DDBJ whole genome shotgun (WGS) entry which is preliminary data.</text>
</comment>
<feature type="signal peptide" evidence="6">
    <location>
        <begin position="1"/>
        <end position="18"/>
    </location>
</feature>
<dbReference type="AlphaFoldDB" id="A0AAV9WXL9"/>
<dbReference type="SUPFAM" id="SSF51182">
    <property type="entry name" value="RmlC-like cupins"/>
    <property type="match status" value="1"/>
</dbReference>
<dbReference type="SMART" id="SM00835">
    <property type="entry name" value="Cupin_1"/>
    <property type="match status" value="1"/>
</dbReference>
<evidence type="ECO:0000256" key="4">
    <source>
        <dbReference type="ARBA" id="ARBA00022723"/>
    </source>
</evidence>
<comment type="subcellular location">
    <subcellularLocation>
        <location evidence="1">Secreted</location>
    </subcellularLocation>
</comment>
<keyword evidence="4" id="KW-0479">Metal-binding</keyword>
<dbReference type="Proteomes" id="UP001365542">
    <property type="component" value="Unassembled WGS sequence"/>
</dbReference>
<comment type="similarity">
    <text evidence="2">Belongs to the germin family.</text>
</comment>
<keyword evidence="9" id="KW-1185">Reference proteome</keyword>
<gene>
    <name evidence="8" type="ORF">TWF694_004306</name>
</gene>
<sequence length="264" mass="27878">MLSGLFLIAIAALASVNGAITKWAYSTGKNFKPCSGKVNPNPSPNVSDDLFNQLQLSRNAASRLNLLNSQGNTDLWKFNFNPTLNSSFASRGAGGLAVLADRSSFPALVGTGVAMAMGFLEPCGLNAAHFHPRATQLVVVASGGPLTAGAVWTNAASAQQFTTTVNTWEMIALPQGSIHYVFNDNCHPTITVNAFGSEDPWILNVAPSLFKLNGDILNGTLGFPAELNGGTPTEFLDNIPPSYVLGSMACLKKCRIDPNSRFAS</sequence>
<feature type="domain" description="Cupin type-1" evidence="7">
    <location>
        <begin position="78"/>
        <end position="229"/>
    </location>
</feature>
<dbReference type="PRINTS" id="PR00325">
    <property type="entry name" value="GERMIN"/>
</dbReference>
<name>A0AAV9WXL9_9PEZI</name>
<dbReference type="InterPro" id="IPR001929">
    <property type="entry name" value="Germin"/>
</dbReference>
<dbReference type="GO" id="GO:0030145">
    <property type="term" value="F:manganese ion binding"/>
    <property type="evidence" value="ECO:0007669"/>
    <property type="project" value="InterPro"/>
</dbReference>
<dbReference type="InterPro" id="IPR014710">
    <property type="entry name" value="RmlC-like_jellyroll"/>
</dbReference>
<dbReference type="PANTHER" id="PTHR31238">
    <property type="entry name" value="GERMIN-LIKE PROTEIN SUBFAMILY 3 MEMBER 3"/>
    <property type="match status" value="1"/>
</dbReference>
<keyword evidence="3" id="KW-0964">Secreted</keyword>
<proteinExistence type="inferred from homology"/>
<dbReference type="CDD" id="cd02241">
    <property type="entry name" value="cupin_OxOx"/>
    <property type="match status" value="1"/>
</dbReference>
<evidence type="ECO:0000256" key="5">
    <source>
        <dbReference type="ARBA" id="ARBA00023211"/>
    </source>
</evidence>
<evidence type="ECO:0000313" key="9">
    <source>
        <dbReference type="Proteomes" id="UP001365542"/>
    </source>
</evidence>